<keyword evidence="5 9" id="KW-0808">Transferase</keyword>
<dbReference type="PANTHER" id="PTHR21210">
    <property type="entry name" value="TRNA (URACIL-O(2)-)-METHYLTRANSFERASE-RELATED"/>
    <property type="match status" value="1"/>
</dbReference>
<evidence type="ECO:0000256" key="3">
    <source>
        <dbReference type="ARBA" id="ARBA00022490"/>
    </source>
</evidence>
<accession>A0AAV4PHV7</accession>
<comment type="caution">
    <text evidence="10">The sequence shown here is derived from an EMBL/GenBank/DDBJ whole genome shotgun (WGS) entry which is preliminary data.</text>
</comment>
<proteinExistence type="inferred from homology"/>
<keyword evidence="4 9" id="KW-0489">Methyltransferase</keyword>
<comment type="function">
    <text evidence="9">Adenosyl-L-methionine (AdoMet)-dependent tRNA (uracil-O(2)-)-methyltransferase.</text>
</comment>
<sequence>MVYEDRNLPQTAMVQIIVRKILLDDLINSIFNCRKRVIEPNDKDRYPEYDWIIGNHADELTPWIPVIAARSSYNMRVFLLPCCYFTFDGKYGRKTNLESQYQSYLNFLHSLCTTMGFQVQFDKLRIPSTKRTCLICPGRTYEKEIECEIEKGRVEFINSHLKKTEGSFPVSMWDESEFKCKTDPSWAPNFVAREPIEKVLNCSQISKEVIEKAVKFIVGHLLSKENPVLVQREGNSFLWNKGGKLNLSELCYFIQPDVLKSLKSQNGVSNNIVQLRMPSEEPSNIKPPKKGRRRGIQKKYCSKNKKEISLSVIDHESSVTADKYLRKATIDNRSVSCLLDTGASSCLLKESLAERLGINMTPCKKDLYSFRNQKCPVLQSLGAAVVDFQIGEVVGNDIPVLIVPDSAQPVDLLVGRTF</sequence>
<organism evidence="10 11">
    <name type="scientific">Caerostris extrusa</name>
    <name type="common">Bark spider</name>
    <name type="synonym">Caerostris bankana</name>
    <dbReference type="NCBI Taxonomy" id="172846"/>
    <lineage>
        <taxon>Eukaryota</taxon>
        <taxon>Metazoa</taxon>
        <taxon>Ecdysozoa</taxon>
        <taxon>Arthropoda</taxon>
        <taxon>Chelicerata</taxon>
        <taxon>Arachnida</taxon>
        <taxon>Araneae</taxon>
        <taxon>Araneomorphae</taxon>
        <taxon>Entelegynae</taxon>
        <taxon>Araneoidea</taxon>
        <taxon>Araneidae</taxon>
        <taxon>Caerostris</taxon>
    </lineage>
</organism>
<evidence type="ECO:0000256" key="4">
    <source>
        <dbReference type="ARBA" id="ARBA00022603"/>
    </source>
</evidence>
<dbReference type="EMBL" id="BPLR01004549">
    <property type="protein sequence ID" value="GIX95688.1"/>
    <property type="molecule type" value="Genomic_DNA"/>
</dbReference>
<gene>
    <name evidence="10" type="primary">TRMT44</name>
    <name evidence="10" type="ORF">CEXT_659661</name>
</gene>
<dbReference type="GO" id="GO:0004190">
    <property type="term" value="F:aspartic-type endopeptidase activity"/>
    <property type="evidence" value="ECO:0007669"/>
    <property type="project" value="InterPro"/>
</dbReference>
<dbReference type="PANTHER" id="PTHR21210:SF0">
    <property type="entry name" value="TRNA (URACIL-O(2)-)-METHYLTRANSFERASE-RELATED"/>
    <property type="match status" value="1"/>
</dbReference>
<keyword evidence="7 9" id="KW-0819">tRNA processing</keyword>
<dbReference type="Proteomes" id="UP001054945">
    <property type="component" value="Unassembled WGS sequence"/>
</dbReference>
<reference evidence="10 11" key="1">
    <citation type="submission" date="2021-06" db="EMBL/GenBank/DDBJ databases">
        <title>Caerostris extrusa draft genome.</title>
        <authorList>
            <person name="Kono N."/>
            <person name="Arakawa K."/>
        </authorList>
    </citation>
    <scope>NUCLEOTIDE SEQUENCE [LARGE SCALE GENOMIC DNA]</scope>
</reference>
<comment type="similarity">
    <text evidence="2 9">Belongs to the TRM44 family.</text>
</comment>
<dbReference type="AlphaFoldDB" id="A0AAV4PHV7"/>
<dbReference type="GO" id="GO:0141101">
    <property type="term" value="F:tRNA(Ser) (uridine(44)-2'-O-)-methyltransferase activity"/>
    <property type="evidence" value="ECO:0007669"/>
    <property type="project" value="UniProtKB-EC"/>
</dbReference>
<evidence type="ECO:0000313" key="11">
    <source>
        <dbReference type="Proteomes" id="UP001054945"/>
    </source>
</evidence>
<dbReference type="InterPro" id="IPR001969">
    <property type="entry name" value="Aspartic_peptidase_AS"/>
</dbReference>
<dbReference type="Pfam" id="PF13650">
    <property type="entry name" value="Asp_protease_2"/>
    <property type="match status" value="1"/>
</dbReference>
<dbReference type="PROSITE" id="PS00141">
    <property type="entry name" value="ASP_PROTEASE"/>
    <property type="match status" value="1"/>
</dbReference>
<dbReference type="SUPFAM" id="SSF50630">
    <property type="entry name" value="Acid proteases"/>
    <property type="match status" value="1"/>
</dbReference>
<dbReference type="GO" id="GO:0005737">
    <property type="term" value="C:cytoplasm"/>
    <property type="evidence" value="ECO:0007669"/>
    <property type="project" value="UniProtKB-SubCell"/>
</dbReference>
<evidence type="ECO:0000256" key="7">
    <source>
        <dbReference type="ARBA" id="ARBA00022694"/>
    </source>
</evidence>
<evidence type="ECO:0000313" key="10">
    <source>
        <dbReference type="EMBL" id="GIX95688.1"/>
    </source>
</evidence>
<keyword evidence="6 9" id="KW-0949">S-adenosyl-L-methionine</keyword>
<dbReference type="GO" id="GO:0006508">
    <property type="term" value="P:proteolysis"/>
    <property type="evidence" value="ECO:0007669"/>
    <property type="project" value="InterPro"/>
</dbReference>
<name>A0AAV4PHV7_CAEEX</name>
<evidence type="ECO:0000256" key="9">
    <source>
        <dbReference type="RuleBase" id="RU368004"/>
    </source>
</evidence>
<dbReference type="EC" id="2.1.1.211" evidence="9"/>
<evidence type="ECO:0000256" key="1">
    <source>
        <dbReference type="ARBA" id="ARBA00004496"/>
    </source>
</evidence>
<dbReference type="InterPro" id="IPR034122">
    <property type="entry name" value="Retropepsin-like_bacterial"/>
</dbReference>
<protein>
    <recommendedName>
        <fullName evidence="9">tRNA (uracil-O(2)-)-methyltransferase</fullName>
        <ecNumber evidence="9">2.1.1.211</ecNumber>
    </recommendedName>
</protein>
<evidence type="ECO:0000256" key="6">
    <source>
        <dbReference type="ARBA" id="ARBA00022691"/>
    </source>
</evidence>
<comment type="catalytic activity">
    <reaction evidence="8 9">
        <text>uridine(44) in tRNA(Ser) + S-adenosyl-L-methionine = 2'-O-methyluridine(44) in tRNA(Ser) + S-adenosyl-L-homocysteine + H(+)</text>
        <dbReference type="Rhea" id="RHEA:43100"/>
        <dbReference type="Rhea" id="RHEA-COMP:10339"/>
        <dbReference type="Rhea" id="RHEA-COMP:10340"/>
        <dbReference type="ChEBI" id="CHEBI:15378"/>
        <dbReference type="ChEBI" id="CHEBI:57856"/>
        <dbReference type="ChEBI" id="CHEBI:59789"/>
        <dbReference type="ChEBI" id="CHEBI:65315"/>
        <dbReference type="ChEBI" id="CHEBI:74478"/>
        <dbReference type="EC" id="2.1.1.211"/>
    </reaction>
</comment>
<keyword evidence="11" id="KW-1185">Reference proteome</keyword>
<dbReference type="CDD" id="cd05483">
    <property type="entry name" value="retropepsin_like_bacteria"/>
    <property type="match status" value="1"/>
</dbReference>
<dbReference type="GO" id="GO:0030488">
    <property type="term" value="P:tRNA methylation"/>
    <property type="evidence" value="ECO:0007669"/>
    <property type="project" value="UniProtKB-UniRule"/>
</dbReference>
<dbReference type="Gene3D" id="2.40.70.10">
    <property type="entry name" value="Acid Proteases"/>
    <property type="match status" value="1"/>
</dbReference>
<comment type="subcellular location">
    <subcellularLocation>
        <location evidence="1 9">Cytoplasm</location>
    </subcellularLocation>
</comment>
<keyword evidence="3 9" id="KW-0963">Cytoplasm</keyword>
<dbReference type="InterPro" id="IPR021109">
    <property type="entry name" value="Peptidase_aspartic_dom_sf"/>
</dbReference>
<evidence type="ECO:0000256" key="2">
    <source>
        <dbReference type="ARBA" id="ARBA00009056"/>
    </source>
</evidence>
<evidence type="ECO:0000256" key="5">
    <source>
        <dbReference type="ARBA" id="ARBA00022679"/>
    </source>
</evidence>
<dbReference type="InterPro" id="IPR011671">
    <property type="entry name" value="tRNA_uracil_MeTrfase"/>
</dbReference>
<evidence type="ECO:0000256" key="8">
    <source>
        <dbReference type="ARBA" id="ARBA00047957"/>
    </source>
</evidence>